<dbReference type="PANTHER" id="PTHR34846">
    <property type="entry name" value="4-CARBOXYMUCONOLACTONE DECARBOXYLASE FAMILY PROTEIN (AFU_ORTHOLOGUE AFUA_6G11590)"/>
    <property type="match status" value="1"/>
</dbReference>
<dbReference type="Proteomes" id="UP000548476">
    <property type="component" value="Unassembled WGS sequence"/>
</dbReference>
<dbReference type="PANTHER" id="PTHR34846:SF10">
    <property type="entry name" value="CYTOPLASMIC PROTEIN"/>
    <property type="match status" value="1"/>
</dbReference>
<keyword evidence="3" id="KW-1185">Reference proteome</keyword>
<keyword evidence="2" id="KW-0560">Oxidoreductase</keyword>
<dbReference type="GO" id="GO:0051920">
    <property type="term" value="F:peroxiredoxin activity"/>
    <property type="evidence" value="ECO:0007669"/>
    <property type="project" value="InterPro"/>
</dbReference>
<dbReference type="SUPFAM" id="SSF69118">
    <property type="entry name" value="AhpD-like"/>
    <property type="match status" value="1"/>
</dbReference>
<evidence type="ECO:0000313" key="2">
    <source>
        <dbReference type="EMBL" id="MBB6033106.1"/>
    </source>
</evidence>
<dbReference type="InterPro" id="IPR029032">
    <property type="entry name" value="AhpD-like"/>
</dbReference>
<name>A0A841FA31_9ACTN</name>
<dbReference type="RefSeq" id="WP_184786015.1">
    <property type="nucleotide sequence ID" value="NZ_BONT01000022.1"/>
</dbReference>
<feature type="domain" description="Carboxymuconolactone decarboxylase-like" evidence="1">
    <location>
        <begin position="20"/>
        <end position="94"/>
    </location>
</feature>
<organism evidence="2 3">
    <name type="scientific">Phytomonospora endophytica</name>
    <dbReference type="NCBI Taxonomy" id="714109"/>
    <lineage>
        <taxon>Bacteria</taxon>
        <taxon>Bacillati</taxon>
        <taxon>Actinomycetota</taxon>
        <taxon>Actinomycetes</taxon>
        <taxon>Micromonosporales</taxon>
        <taxon>Micromonosporaceae</taxon>
        <taxon>Phytomonospora</taxon>
    </lineage>
</organism>
<dbReference type="AlphaFoldDB" id="A0A841FA31"/>
<protein>
    <submittedName>
        <fullName evidence="2">Alkylhydroperoxidase family enzyme</fullName>
    </submittedName>
</protein>
<gene>
    <name evidence="2" type="ORF">HNR73_000953</name>
</gene>
<proteinExistence type="predicted"/>
<evidence type="ECO:0000313" key="3">
    <source>
        <dbReference type="Proteomes" id="UP000548476"/>
    </source>
</evidence>
<sequence>MTATTTPRFTNPAPLVPAIADVAAAVSKVNDGVIPQITADLMHLRVGQLLGSTYFTARILGASKDTPQRLGAVATWRDAPYFTEAERAALALTEAVHTPGPDGVRVSDELFAEASKHYDEREIVTLAAILGQIGFFVPVALIGRPVPGVAPAEQWR</sequence>
<dbReference type="Pfam" id="PF02627">
    <property type="entry name" value="CMD"/>
    <property type="match status" value="1"/>
</dbReference>
<dbReference type="EMBL" id="JACHGT010000002">
    <property type="protein sequence ID" value="MBB6033106.1"/>
    <property type="molecule type" value="Genomic_DNA"/>
</dbReference>
<comment type="caution">
    <text evidence="2">The sequence shown here is derived from an EMBL/GenBank/DDBJ whole genome shotgun (WGS) entry which is preliminary data.</text>
</comment>
<keyword evidence="2" id="KW-0575">Peroxidase</keyword>
<evidence type="ECO:0000259" key="1">
    <source>
        <dbReference type="Pfam" id="PF02627"/>
    </source>
</evidence>
<accession>A0A841FA31</accession>
<dbReference type="Gene3D" id="1.20.1290.10">
    <property type="entry name" value="AhpD-like"/>
    <property type="match status" value="1"/>
</dbReference>
<dbReference type="InterPro" id="IPR003779">
    <property type="entry name" value="CMD-like"/>
</dbReference>
<reference evidence="2 3" key="1">
    <citation type="submission" date="2020-08" db="EMBL/GenBank/DDBJ databases">
        <title>Genomic Encyclopedia of Type Strains, Phase IV (KMG-IV): sequencing the most valuable type-strain genomes for metagenomic binning, comparative biology and taxonomic classification.</title>
        <authorList>
            <person name="Goeker M."/>
        </authorList>
    </citation>
    <scope>NUCLEOTIDE SEQUENCE [LARGE SCALE GENOMIC DNA]</scope>
    <source>
        <strain evidence="2 3">YIM 65646</strain>
    </source>
</reference>